<dbReference type="AlphaFoldDB" id="A0A1V9FK08"/>
<protein>
    <recommendedName>
        <fullName evidence="3">Gliding motility lipoprotein GldB</fullName>
    </recommendedName>
</protein>
<sequence>MKQTGLVLLIVAALFSCKDKNVPDVSDIKVELTVKRFEQDFFAIDTNRVMAALNQLGQKYPLFLGDYLFNILELPGISDTSTRVQALIKKFIGDYKTVKDSADQVFRNFKPIEKDVKKGLQFVKYYFPAYKPPVQLITFIGPMEGFSDVITRDALAVGLQLHMGEQYSLYSSSMGQSVFPAYISRRFTPDYIAVNCMKNIINDIAPEKGGSLALVEQMVEKGKRLYVLDKILPYTHDTLKTGYTGAQLKGCYENEGMIWNFFLANNLLYSREAVHIKSYLEEAPNTPELGDRSPGAIGIFTGWQIVKKYMSKNPELSLNELLNTDPKKIFEESKYRPG</sequence>
<dbReference type="RefSeq" id="WP_081166171.1">
    <property type="nucleotide sequence ID" value="NZ_LWBP01000188.1"/>
</dbReference>
<comment type="caution">
    <text evidence="1">The sequence shown here is derived from an EMBL/GenBank/DDBJ whole genome shotgun (WGS) entry which is preliminary data.</text>
</comment>
<proteinExistence type="predicted"/>
<dbReference type="PROSITE" id="PS51257">
    <property type="entry name" value="PROKAR_LIPOPROTEIN"/>
    <property type="match status" value="1"/>
</dbReference>
<keyword evidence="2" id="KW-1185">Reference proteome</keyword>
<dbReference type="Pfam" id="PF25594">
    <property type="entry name" value="GldB_lipo"/>
    <property type="match status" value="1"/>
</dbReference>
<dbReference type="OrthoDB" id="976022at2"/>
<dbReference type="STRING" id="550983.A4R26_03930"/>
<evidence type="ECO:0000313" key="1">
    <source>
        <dbReference type="EMBL" id="OQP58611.1"/>
    </source>
</evidence>
<name>A0A1V9FK08_9BACT</name>
<organism evidence="1 2">
    <name type="scientific">Niastella populi</name>
    <dbReference type="NCBI Taxonomy" id="550983"/>
    <lineage>
        <taxon>Bacteria</taxon>
        <taxon>Pseudomonadati</taxon>
        <taxon>Bacteroidota</taxon>
        <taxon>Chitinophagia</taxon>
        <taxon>Chitinophagales</taxon>
        <taxon>Chitinophagaceae</taxon>
        <taxon>Niastella</taxon>
    </lineage>
</organism>
<evidence type="ECO:0000313" key="2">
    <source>
        <dbReference type="Proteomes" id="UP000192276"/>
    </source>
</evidence>
<dbReference type="Proteomes" id="UP000192276">
    <property type="component" value="Unassembled WGS sequence"/>
</dbReference>
<dbReference type="InterPro" id="IPR019853">
    <property type="entry name" value="GldB-like"/>
</dbReference>
<dbReference type="EMBL" id="LWBP01000188">
    <property type="protein sequence ID" value="OQP58611.1"/>
    <property type="molecule type" value="Genomic_DNA"/>
</dbReference>
<accession>A0A1V9FK08</accession>
<gene>
    <name evidence="1" type="ORF">A4R26_03930</name>
</gene>
<reference evidence="2" key="1">
    <citation type="submission" date="2016-04" db="EMBL/GenBank/DDBJ databases">
        <authorList>
            <person name="Chen L."/>
            <person name="Zhuang W."/>
            <person name="Wang G."/>
        </authorList>
    </citation>
    <scope>NUCLEOTIDE SEQUENCE [LARGE SCALE GENOMIC DNA]</scope>
    <source>
        <strain evidence="2">208</strain>
    </source>
</reference>
<evidence type="ECO:0008006" key="3">
    <source>
        <dbReference type="Google" id="ProtNLM"/>
    </source>
</evidence>